<dbReference type="Proteomes" id="UP000324638">
    <property type="component" value="Unassembled WGS sequence"/>
</dbReference>
<sequence length="80" mass="8895">MADLKTTLESDFKLDTDDYSSTAYAGTIQYYDKTATLTITIKGNNTFASDVTPKYSEVEKGKSVKTVITITADKIWNNQN</sequence>
<protein>
    <submittedName>
        <fullName evidence="1">Uncharacterized protein</fullName>
    </submittedName>
</protein>
<dbReference type="AlphaFoldDB" id="A0A5C8DA92"/>
<comment type="caution">
    <text evidence="1">The sequence shown here is derived from an EMBL/GenBank/DDBJ whole genome shotgun (WGS) entry which is preliminary data.</text>
</comment>
<organism evidence="1 2">
    <name type="scientific">Brachyspira aalborgi</name>
    <dbReference type="NCBI Taxonomy" id="29522"/>
    <lineage>
        <taxon>Bacteria</taxon>
        <taxon>Pseudomonadati</taxon>
        <taxon>Spirochaetota</taxon>
        <taxon>Spirochaetia</taxon>
        <taxon>Brachyspirales</taxon>
        <taxon>Brachyspiraceae</taxon>
        <taxon>Brachyspira</taxon>
    </lineage>
</organism>
<evidence type="ECO:0000313" key="2">
    <source>
        <dbReference type="Proteomes" id="UP000324638"/>
    </source>
</evidence>
<name>A0A5C8DA92_9SPIR</name>
<evidence type="ECO:0000313" key="1">
    <source>
        <dbReference type="EMBL" id="TXJ21371.1"/>
    </source>
</evidence>
<gene>
    <name evidence="1" type="ORF">EPJ79_09670</name>
</gene>
<dbReference type="EMBL" id="SAXU01000001">
    <property type="protein sequence ID" value="TXJ21371.1"/>
    <property type="molecule type" value="Genomic_DNA"/>
</dbReference>
<accession>A0A5C8DA92</accession>
<proteinExistence type="predicted"/>
<reference evidence="1 2" key="1">
    <citation type="journal article" date="1992" name="Lakartidningen">
        <title>[Penicillin V and not amoxicillin is the first choice preparation in acute otitis].</title>
        <authorList>
            <person name="Kamme C."/>
            <person name="Lundgren K."/>
            <person name="Prellner K."/>
        </authorList>
    </citation>
    <scope>NUCLEOTIDE SEQUENCE [LARGE SCALE GENOMIC DNA]</scope>
    <source>
        <strain evidence="1 2">513A</strain>
    </source>
</reference>
<dbReference type="RefSeq" id="WP_147739341.1">
    <property type="nucleotide sequence ID" value="NZ_SAXU01000001.1"/>
</dbReference>